<evidence type="ECO:0000313" key="3">
    <source>
        <dbReference type="Proteomes" id="UP001303222"/>
    </source>
</evidence>
<comment type="caution">
    <text evidence="2">The sequence shown here is derived from an EMBL/GenBank/DDBJ whole genome shotgun (WGS) entry which is preliminary data.</text>
</comment>
<sequence>MHVLLFPRLPRIPLSVSWVYLVGSFPIAVAEARSLGLGWTWTLGHCLTKALDALYPIAQNKHLHILGPFRNLVGEGFDLPPSSAPPDGKEAGAASWWTGQHRGSYSPSGPGEVSLSPRDPTLCIP</sequence>
<gene>
    <name evidence="2" type="ORF">QBC32DRAFT_332988</name>
</gene>
<feature type="compositionally biased region" description="Polar residues" evidence="1">
    <location>
        <begin position="97"/>
        <end position="107"/>
    </location>
</feature>
<dbReference type="EMBL" id="MU859073">
    <property type="protein sequence ID" value="KAK3955746.1"/>
    <property type="molecule type" value="Genomic_DNA"/>
</dbReference>
<name>A0AAN6SJX4_9PEZI</name>
<reference evidence="2" key="2">
    <citation type="submission" date="2023-06" db="EMBL/GenBank/DDBJ databases">
        <authorList>
            <consortium name="Lawrence Berkeley National Laboratory"/>
            <person name="Mondo S.J."/>
            <person name="Hensen N."/>
            <person name="Bonometti L."/>
            <person name="Westerberg I."/>
            <person name="Brannstrom I.O."/>
            <person name="Guillou S."/>
            <person name="Cros-Aarteil S."/>
            <person name="Calhoun S."/>
            <person name="Haridas S."/>
            <person name="Kuo A."/>
            <person name="Pangilinan J."/>
            <person name="Riley R."/>
            <person name="Labutti K."/>
            <person name="Andreopoulos B."/>
            <person name="Lipzen A."/>
            <person name="Chen C."/>
            <person name="Yanf M."/>
            <person name="Daum C."/>
            <person name="Ng V."/>
            <person name="Clum A."/>
            <person name="Steindorff A."/>
            <person name="Ohm R."/>
            <person name="Martin F."/>
            <person name="Silar P."/>
            <person name="Natvig D."/>
            <person name="Lalanne C."/>
            <person name="Gautier V."/>
            <person name="Ament-Velasquez S.L."/>
            <person name="Kruys A."/>
            <person name="Hutchinson M.I."/>
            <person name="Powell A.J."/>
            <person name="Barry K."/>
            <person name="Miller A.N."/>
            <person name="Grigoriev I.V."/>
            <person name="Debuchy R."/>
            <person name="Gladieux P."/>
            <person name="Thoren M.H."/>
            <person name="Johannesson H."/>
        </authorList>
    </citation>
    <scope>NUCLEOTIDE SEQUENCE</scope>
    <source>
        <strain evidence="2">CBS 626.80</strain>
    </source>
</reference>
<protein>
    <submittedName>
        <fullName evidence="2">Uncharacterized protein</fullName>
    </submittedName>
</protein>
<organism evidence="2 3">
    <name type="scientific">Pseudoneurospora amorphoporcata</name>
    <dbReference type="NCBI Taxonomy" id="241081"/>
    <lineage>
        <taxon>Eukaryota</taxon>
        <taxon>Fungi</taxon>
        <taxon>Dikarya</taxon>
        <taxon>Ascomycota</taxon>
        <taxon>Pezizomycotina</taxon>
        <taxon>Sordariomycetes</taxon>
        <taxon>Sordariomycetidae</taxon>
        <taxon>Sordariales</taxon>
        <taxon>Sordariaceae</taxon>
        <taxon>Pseudoneurospora</taxon>
    </lineage>
</organism>
<accession>A0AAN6SJX4</accession>
<proteinExistence type="predicted"/>
<keyword evidence="3" id="KW-1185">Reference proteome</keyword>
<evidence type="ECO:0000256" key="1">
    <source>
        <dbReference type="SAM" id="MobiDB-lite"/>
    </source>
</evidence>
<feature type="region of interest" description="Disordered" evidence="1">
    <location>
        <begin position="78"/>
        <end position="125"/>
    </location>
</feature>
<dbReference type="Proteomes" id="UP001303222">
    <property type="component" value="Unassembled WGS sequence"/>
</dbReference>
<evidence type="ECO:0000313" key="2">
    <source>
        <dbReference type="EMBL" id="KAK3955746.1"/>
    </source>
</evidence>
<dbReference type="AlphaFoldDB" id="A0AAN6SJX4"/>
<reference evidence="2" key="1">
    <citation type="journal article" date="2023" name="Mol. Phylogenet. Evol.">
        <title>Genome-scale phylogeny and comparative genomics of the fungal order Sordariales.</title>
        <authorList>
            <person name="Hensen N."/>
            <person name="Bonometti L."/>
            <person name="Westerberg I."/>
            <person name="Brannstrom I.O."/>
            <person name="Guillou S."/>
            <person name="Cros-Aarteil S."/>
            <person name="Calhoun S."/>
            <person name="Haridas S."/>
            <person name="Kuo A."/>
            <person name="Mondo S."/>
            <person name="Pangilinan J."/>
            <person name="Riley R."/>
            <person name="LaButti K."/>
            <person name="Andreopoulos B."/>
            <person name="Lipzen A."/>
            <person name="Chen C."/>
            <person name="Yan M."/>
            <person name="Daum C."/>
            <person name="Ng V."/>
            <person name="Clum A."/>
            <person name="Steindorff A."/>
            <person name="Ohm R.A."/>
            <person name="Martin F."/>
            <person name="Silar P."/>
            <person name="Natvig D.O."/>
            <person name="Lalanne C."/>
            <person name="Gautier V."/>
            <person name="Ament-Velasquez S.L."/>
            <person name="Kruys A."/>
            <person name="Hutchinson M.I."/>
            <person name="Powell A.J."/>
            <person name="Barry K."/>
            <person name="Miller A.N."/>
            <person name="Grigoriev I.V."/>
            <person name="Debuchy R."/>
            <person name="Gladieux P."/>
            <person name="Hiltunen Thoren M."/>
            <person name="Johannesson H."/>
        </authorList>
    </citation>
    <scope>NUCLEOTIDE SEQUENCE</scope>
    <source>
        <strain evidence="2">CBS 626.80</strain>
    </source>
</reference>